<keyword evidence="3" id="KW-1185">Reference proteome</keyword>
<organism evidence="2 3">
    <name type="scientific">Paspalum notatum var. saurae</name>
    <dbReference type="NCBI Taxonomy" id="547442"/>
    <lineage>
        <taxon>Eukaryota</taxon>
        <taxon>Viridiplantae</taxon>
        <taxon>Streptophyta</taxon>
        <taxon>Embryophyta</taxon>
        <taxon>Tracheophyta</taxon>
        <taxon>Spermatophyta</taxon>
        <taxon>Magnoliopsida</taxon>
        <taxon>Liliopsida</taxon>
        <taxon>Poales</taxon>
        <taxon>Poaceae</taxon>
        <taxon>PACMAD clade</taxon>
        <taxon>Panicoideae</taxon>
        <taxon>Andropogonodae</taxon>
        <taxon>Paspaleae</taxon>
        <taxon>Paspalinae</taxon>
        <taxon>Paspalum</taxon>
    </lineage>
</organism>
<name>A0AAQ3TYR5_PASNO</name>
<dbReference type="EMBL" id="CP144750">
    <property type="protein sequence ID" value="WVZ82216.1"/>
    <property type="molecule type" value="Genomic_DNA"/>
</dbReference>
<evidence type="ECO:0000313" key="2">
    <source>
        <dbReference type="EMBL" id="WVZ82216.1"/>
    </source>
</evidence>
<feature type="non-terminal residue" evidence="2">
    <location>
        <position position="420"/>
    </location>
</feature>
<dbReference type="InterPro" id="IPR055357">
    <property type="entry name" value="LRR_At1g61320_AtMIF1"/>
</dbReference>
<dbReference type="InterPro" id="IPR053772">
    <property type="entry name" value="At1g61320/At1g61330-like"/>
</dbReference>
<feature type="domain" description="At1g61320/AtMIF1 LRR" evidence="1">
    <location>
        <begin position="302"/>
        <end position="414"/>
    </location>
</feature>
<dbReference type="Pfam" id="PF23622">
    <property type="entry name" value="LRR_At1g61320_AtMIF1"/>
    <property type="match status" value="2"/>
</dbReference>
<accession>A0AAQ3TYR5</accession>
<dbReference type="Proteomes" id="UP001341281">
    <property type="component" value="Chromosome 06"/>
</dbReference>
<dbReference type="AlphaFoldDB" id="A0AAQ3TYR5"/>
<dbReference type="PANTHER" id="PTHR34145:SF34">
    <property type="entry name" value="OS05G0571700 PROTEIN"/>
    <property type="match status" value="1"/>
</dbReference>
<dbReference type="PANTHER" id="PTHR34145">
    <property type="entry name" value="OS02G0105600 PROTEIN"/>
    <property type="match status" value="1"/>
</dbReference>
<reference evidence="2 3" key="1">
    <citation type="submission" date="2024-02" db="EMBL/GenBank/DDBJ databases">
        <title>High-quality chromosome-scale genome assembly of Pensacola bahiagrass (Paspalum notatum Flugge var. saurae).</title>
        <authorList>
            <person name="Vega J.M."/>
            <person name="Podio M."/>
            <person name="Orjuela J."/>
            <person name="Siena L.A."/>
            <person name="Pessino S.C."/>
            <person name="Combes M.C."/>
            <person name="Mariac C."/>
            <person name="Albertini E."/>
            <person name="Pupilli F."/>
            <person name="Ortiz J.P.A."/>
            <person name="Leblanc O."/>
        </authorList>
    </citation>
    <scope>NUCLEOTIDE SEQUENCE [LARGE SCALE GENOMIC DNA]</scope>
    <source>
        <strain evidence="2">R1</strain>
        <tissue evidence="2">Leaf</tissue>
    </source>
</reference>
<dbReference type="SUPFAM" id="SSF52058">
    <property type="entry name" value="L domain-like"/>
    <property type="match status" value="1"/>
</dbReference>
<dbReference type="Gene3D" id="3.80.10.10">
    <property type="entry name" value="Ribonuclease Inhibitor"/>
    <property type="match status" value="1"/>
</dbReference>
<sequence length="420" mass="47754">MPMEDAARAACLSRAFASSWRRHPDLTFSEESLGLDKETFSREEKARNFTSRVDRILKNHSGIGVKKLRFVVGSLSNPDRCYLDRWLQFTASNIEELVVNLNGSYNFPCQLLSGGAGDSLQYIYLSSCNIYRTVRIGCLRSLTRLQFRMVNVREDGLWRLLSNSPALERLELRYCGTIKCLKVPCLQRLSYLQVVLCAKLKAIESKAPNFTSFHFVDRLRAQLALGDTLQIKKLKMHCDDVAFYVLTELQSGMPNLEELIIHSGRETVSAPMAPGKFQNLKFLVVALGGPAYDYLSLQQCFEVPSIFADPSDRLRMMPEHRHSNLRRVEMINFSSDKSLVELTCLIVESTPALERLTLDTTQGLPRCSVNKTGRCFMMRREGLVEARRAILAVQMYVQFRVPSTVEFSVLEPCSHSQCHE</sequence>
<evidence type="ECO:0000313" key="3">
    <source>
        <dbReference type="Proteomes" id="UP001341281"/>
    </source>
</evidence>
<dbReference type="InterPro" id="IPR032675">
    <property type="entry name" value="LRR_dom_sf"/>
</dbReference>
<proteinExistence type="predicted"/>
<evidence type="ECO:0000259" key="1">
    <source>
        <dbReference type="Pfam" id="PF23622"/>
    </source>
</evidence>
<gene>
    <name evidence="2" type="ORF">U9M48_029503</name>
</gene>
<feature type="domain" description="At1g61320/AtMIF1 LRR" evidence="1">
    <location>
        <begin position="56"/>
        <end position="299"/>
    </location>
</feature>
<protein>
    <recommendedName>
        <fullName evidence="1">At1g61320/AtMIF1 LRR domain-containing protein</fullName>
    </recommendedName>
</protein>